<dbReference type="GeneID" id="104715595"/>
<protein>
    <submittedName>
        <fullName evidence="3">FBD-associated F-box protein At3g52670-like</fullName>
    </submittedName>
</protein>
<dbReference type="Pfam" id="PF08387">
    <property type="entry name" value="FBD"/>
    <property type="match status" value="1"/>
</dbReference>
<accession>A0ABM0TTT5</accession>
<dbReference type="Gene3D" id="3.80.10.10">
    <property type="entry name" value="Ribonuclease Inhibitor"/>
    <property type="match status" value="1"/>
</dbReference>
<name>A0ABM0TTT5_CAMSA</name>
<dbReference type="SUPFAM" id="SSF81383">
    <property type="entry name" value="F-box domain"/>
    <property type="match status" value="1"/>
</dbReference>
<evidence type="ECO:0000313" key="2">
    <source>
        <dbReference type="Proteomes" id="UP000694864"/>
    </source>
</evidence>
<dbReference type="PANTHER" id="PTHR31900">
    <property type="entry name" value="F-BOX/RNI SUPERFAMILY PROTEIN-RELATED"/>
    <property type="match status" value="1"/>
</dbReference>
<organism evidence="2 3">
    <name type="scientific">Camelina sativa</name>
    <name type="common">False flax</name>
    <name type="synonym">Myagrum sativum</name>
    <dbReference type="NCBI Taxonomy" id="90675"/>
    <lineage>
        <taxon>Eukaryota</taxon>
        <taxon>Viridiplantae</taxon>
        <taxon>Streptophyta</taxon>
        <taxon>Embryophyta</taxon>
        <taxon>Tracheophyta</taxon>
        <taxon>Spermatophyta</taxon>
        <taxon>Magnoliopsida</taxon>
        <taxon>eudicotyledons</taxon>
        <taxon>Gunneridae</taxon>
        <taxon>Pentapetalae</taxon>
        <taxon>rosids</taxon>
        <taxon>malvids</taxon>
        <taxon>Brassicales</taxon>
        <taxon>Brassicaceae</taxon>
        <taxon>Camelineae</taxon>
        <taxon>Camelina</taxon>
    </lineage>
</organism>
<dbReference type="CDD" id="cd22160">
    <property type="entry name" value="F-box_AtFBL13-like"/>
    <property type="match status" value="1"/>
</dbReference>
<evidence type="ECO:0000259" key="1">
    <source>
        <dbReference type="PROSITE" id="PS50181"/>
    </source>
</evidence>
<dbReference type="InterPro" id="IPR032675">
    <property type="entry name" value="LRR_dom_sf"/>
</dbReference>
<dbReference type="RefSeq" id="XP_010431289.1">
    <property type="nucleotide sequence ID" value="XM_010432987.2"/>
</dbReference>
<dbReference type="PANTHER" id="PTHR31900:SF34">
    <property type="entry name" value="EMB|CAB62440.1-RELATED"/>
    <property type="match status" value="1"/>
</dbReference>
<dbReference type="PROSITE" id="PS50181">
    <property type="entry name" value="FBOX"/>
    <property type="match status" value="1"/>
</dbReference>
<reference evidence="3" key="2">
    <citation type="submission" date="2025-08" db="UniProtKB">
        <authorList>
            <consortium name="RefSeq"/>
        </authorList>
    </citation>
    <scope>IDENTIFICATION</scope>
    <source>
        <tissue evidence="3">Leaf</tissue>
    </source>
</reference>
<dbReference type="Proteomes" id="UP000694864">
    <property type="component" value="Chromosome 9"/>
</dbReference>
<dbReference type="Pfam" id="PF00646">
    <property type="entry name" value="F-box"/>
    <property type="match status" value="1"/>
</dbReference>
<gene>
    <name evidence="3" type="primary">LOC104715595</name>
</gene>
<dbReference type="InterPro" id="IPR050232">
    <property type="entry name" value="FBL13/AtMIF1-like"/>
</dbReference>
<dbReference type="SUPFAM" id="SSF52047">
    <property type="entry name" value="RNI-like"/>
    <property type="match status" value="1"/>
</dbReference>
<dbReference type="InterPro" id="IPR006566">
    <property type="entry name" value="FBD"/>
</dbReference>
<evidence type="ECO:0000313" key="3">
    <source>
        <dbReference type="RefSeq" id="XP_010431289.1"/>
    </source>
</evidence>
<dbReference type="InterPro" id="IPR053781">
    <property type="entry name" value="F-box_AtFBL13-like"/>
</dbReference>
<proteinExistence type="predicted"/>
<dbReference type="InterPro" id="IPR001810">
    <property type="entry name" value="F-box_dom"/>
</dbReference>
<reference evidence="2" key="1">
    <citation type="journal article" date="2014" name="Nat. Commun.">
        <title>The emerging biofuel crop Camelina sativa retains a highly undifferentiated hexaploid genome structure.</title>
        <authorList>
            <person name="Kagale S."/>
            <person name="Koh C."/>
            <person name="Nixon J."/>
            <person name="Bollina V."/>
            <person name="Clarke W.E."/>
            <person name="Tuteja R."/>
            <person name="Spillane C."/>
            <person name="Robinson S.J."/>
            <person name="Links M.G."/>
            <person name="Clarke C."/>
            <person name="Higgins E.E."/>
            <person name="Huebert T."/>
            <person name="Sharpe A.G."/>
            <person name="Parkin I.A."/>
        </authorList>
    </citation>
    <scope>NUCLEOTIDE SEQUENCE [LARGE SCALE GENOMIC DNA]</scope>
    <source>
        <strain evidence="2">cv. DH55</strain>
    </source>
</reference>
<dbReference type="InterPro" id="IPR055411">
    <property type="entry name" value="LRR_FXL15/At3g58940/PEG3-like"/>
</dbReference>
<dbReference type="Pfam" id="PF24758">
    <property type="entry name" value="LRR_At5g56370"/>
    <property type="match status" value="1"/>
</dbReference>
<feature type="domain" description="F-box" evidence="1">
    <location>
        <begin position="10"/>
        <end position="58"/>
    </location>
</feature>
<dbReference type="InterPro" id="IPR036047">
    <property type="entry name" value="F-box-like_dom_sf"/>
</dbReference>
<dbReference type="SMART" id="SM00579">
    <property type="entry name" value="FBD"/>
    <property type="match status" value="1"/>
</dbReference>
<dbReference type="SMART" id="SM00256">
    <property type="entry name" value="FBOX"/>
    <property type="match status" value="1"/>
</dbReference>
<keyword evidence="2" id="KW-1185">Reference proteome</keyword>
<dbReference type="Gene3D" id="1.20.1280.50">
    <property type="match status" value="1"/>
</dbReference>
<sequence length="440" mass="51141">MRNRGVMNEEDRLTQLPEDLILRVLSLLPTKTAITTSVLSKQWRSLWKFVPNLKFDSEDHKSQDQTFSEGVSRSILSHKATVLESLRLKFSSDNVSPVDIGLWVGIAFTRHLRKLVLYVYYPSHETFSFPASLCTCNTLETLKLSLGIIVDLLSPVLMKSLRTLHLEFVSYKDDESFRNLLSGCPVLENLVLDRGEYYDDVVTFVIEVPSLKRLEIYDYNCDERFEGYRINVSSLEYLTFQELTFQELTDFEISLNAPELVEVYIIGGSYIIADKFLGSLKSAKRVSFDLLPLQIVCPTSSIFYQLVSLEMHTRKQEWWNVLTVMLEISPKLQVLRLLDYRNKDDDMVGGKWNEPKYVPECLLSHLETFVWEKYAWDRQEEQEVATYILRYAKQLKKATISTNPINSKKLKKLEERRKMLKELASVVRASSSCHLVYEFE</sequence>